<dbReference type="Proteomes" id="UP000027341">
    <property type="component" value="Unassembled WGS sequence"/>
</dbReference>
<evidence type="ECO:0000313" key="3">
    <source>
        <dbReference type="EMBL" id="KDN96606.1"/>
    </source>
</evidence>
<protein>
    <recommendedName>
        <fullName evidence="2">GGDEF domain-containing protein</fullName>
    </recommendedName>
</protein>
<dbReference type="AlphaFoldDB" id="A0A067A1X1"/>
<feature type="domain" description="GGDEF" evidence="2">
    <location>
        <begin position="203"/>
        <end position="339"/>
    </location>
</feature>
<accession>A0A067A1X1</accession>
<dbReference type="SUPFAM" id="SSF55073">
    <property type="entry name" value="Nucleotide cyclase"/>
    <property type="match status" value="1"/>
</dbReference>
<dbReference type="PANTHER" id="PTHR33121">
    <property type="entry name" value="CYCLIC DI-GMP PHOSPHODIESTERASE PDEF"/>
    <property type="match status" value="1"/>
</dbReference>
<evidence type="ECO:0000256" key="1">
    <source>
        <dbReference type="SAM" id="Coils"/>
    </source>
</evidence>
<comment type="caution">
    <text evidence="3">The sequence shown here is derived from an EMBL/GenBank/DDBJ whole genome shotgun (WGS) entry which is preliminary data.</text>
</comment>
<evidence type="ECO:0000313" key="4">
    <source>
        <dbReference type="Proteomes" id="UP000027341"/>
    </source>
</evidence>
<dbReference type="InterPro" id="IPR050706">
    <property type="entry name" value="Cyclic-di-GMP_PDE-like"/>
</dbReference>
<dbReference type="EMBL" id="JMIU01000001">
    <property type="protein sequence ID" value="KDN96606.1"/>
    <property type="molecule type" value="Genomic_DNA"/>
</dbReference>
<dbReference type="GO" id="GO:0071111">
    <property type="term" value="F:cyclic-guanylate-specific phosphodiesterase activity"/>
    <property type="evidence" value="ECO:0007669"/>
    <property type="project" value="InterPro"/>
</dbReference>
<dbReference type="PANTHER" id="PTHR33121:SF70">
    <property type="entry name" value="SIGNALING PROTEIN YKOW"/>
    <property type="match status" value="1"/>
</dbReference>
<dbReference type="Pfam" id="PF00990">
    <property type="entry name" value="GGDEF"/>
    <property type="match status" value="1"/>
</dbReference>
<evidence type="ECO:0000259" key="2">
    <source>
        <dbReference type="PROSITE" id="PS50887"/>
    </source>
</evidence>
<organism evidence="3 4">
    <name type="scientific">Hydrogenovibrio marinus</name>
    <dbReference type="NCBI Taxonomy" id="28885"/>
    <lineage>
        <taxon>Bacteria</taxon>
        <taxon>Pseudomonadati</taxon>
        <taxon>Pseudomonadota</taxon>
        <taxon>Gammaproteobacteria</taxon>
        <taxon>Thiotrichales</taxon>
        <taxon>Piscirickettsiaceae</taxon>
        <taxon>Hydrogenovibrio</taxon>
    </lineage>
</organism>
<dbReference type="PROSITE" id="PS50887">
    <property type="entry name" value="GGDEF"/>
    <property type="match status" value="1"/>
</dbReference>
<dbReference type="InterPro" id="IPR029787">
    <property type="entry name" value="Nucleotide_cyclase"/>
</dbReference>
<dbReference type="Gene3D" id="3.30.70.270">
    <property type="match status" value="1"/>
</dbReference>
<dbReference type="InterPro" id="IPR043128">
    <property type="entry name" value="Rev_trsase/Diguanyl_cyclase"/>
</dbReference>
<feature type="coiled-coil region" evidence="1">
    <location>
        <begin position="123"/>
        <end position="171"/>
    </location>
</feature>
<dbReference type="SMART" id="SM00267">
    <property type="entry name" value="GGDEF"/>
    <property type="match status" value="1"/>
</dbReference>
<dbReference type="STRING" id="28885.EI16_10155"/>
<gene>
    <name evidence="3" type="ORF">EI16_10155</name>
</gene>
<dbReference type="InterPro" id="IPR000160">
    <property type="entry name" value="GGDEF_dom"/>
</dbReference>
<keyword evidence="4" id="KW-1185">Reference proteome</keyword>
<keyword evidence="1" id="KW-0175">Coiled coil</keyword>
<reference evidence="3 4" key="1">
    <citation type="submission" date="2014-04" db="EMBL/GenBank/DDBJ databases">
        <title>Draft genome sequence of Hydrogenovibrio marinus MH-110, a model organism for aerobic H2 metabolism.</title>
        <authorList>
            <person name="Cha H.J."/>
            <person name="Jo B.H."/>
            <person name="Hwang B.H."/>
        </authorList>
    </citation>
    <scope>NUCLEOTIDE SEQUENCE [LARGE SCALE GENOMIC DNA]</scope>
    <source>
        <strain evidence="3 4">MH-110</strain>
    </source>
</reference>
<name>A0A067A1X1_HYDMR</name>
<proteinExistence type="predicted"/>
<sequence length="342" mass="39338">MNEHVTARKVLEYLTKEDIKPTPVTLSIWYLYFRGSNKNFISRMKSLLSTGQPISDESYQKLYETYVLKSYFKESLGINRTTTQIIERANDLKARISEFVDSIREHQSSIGDMRNSLSIAETKDAIEIILSEAMLQLKQVETESVDTTLKMEKGTQHLTQANQEIVEIEQAMNRDFLTGLPDYGYFQKTLSQMLTDSLSGVVTKRYFIVFDIQQLEAYNKKLSWLVGDSIIRLMVKMIQDLTEKSWPVMRLQDDEIAVLPPETFPIHEIPAYIQEIQNAVSSKKLKVKNRDEDIQNVTLNAAIIKVLVYDDTNTIEQKIQHALQLIKNDGNGKRSSLVKIDD</sequence>
<dbReference type="RefSeq" id="WP_029913111.1">
    <property type="nucleotide sequence ID" value="NZ_AP020335.1"/>
</dbReference>